<evidence type="ECO:0000313" key="1">
    <source>
        <dbReference type="EMBL" id="OMJ68002.1"/>
    </source>
</evidence>
<name>A0A1R2AU50_9CILI</name>
<proteinExistence type="predicted"/>
<dbReference type="Proteomes" id="UP000187209">
    <property type="component" value="Unassembled WGS sequence"/>
</dbReference>
<reference evidence="1 2" key="1">
    <citation type="submission" date="2016-11" db="EMBL/GenBank/DDBJ databases">
        <title>The macronuclear genome of Stentor coeruleus: a giant cell with tiny introns.</title>
        <authorList>
            <person name="Slabodnick M."/>
            <person name="Ruby J.G."/>
            <person name="Reiff S.B."/>
            <person name="Swart E.C."/>
            <person name="Gosai S."/>
            <person name="Prabakaran S."/>
            <person name="Witkowska E."/>
            <person name="Larue G.E."/>
            <person name="Fisher S."/>
            <person name="Freeman R.M."/>
            <person name="Gunawardena J."/>
            <person name="Chu W."/>
            <person name="Stover N.A."/>
            <person name="Gregory B.D."/>
            <person name="Nowacki M."/>
            <person name="Derisi J."/>
            <person name="Roy S.W."/>
            <person name="Marshall W.F."/>
            <person name="Sood P."/>
        </authorList>
    </citation>
    <scope>NUCLEOTIDE SEQUENCE [LARGE SCALE GENOMIC DNA]</scope>
    <source>
        <strain evidence="1">WM001</strain>
    </source>
</reference>
<dbReference type="AlphaFoldDB" id="A0A1R2AU50"/>
<dbReference type="EMBL" id="MPUH01001402">
    <property type="protein sequence ID" value="OMJ68002.1"/>
    <property type="molecule type" value="Genomic_DNA"/>
</dbReference>
<accession>A0A1R2AU50</accession>
<gene>
    <name evidence="1" type="ORF">SteCoe_34673</name>
</gene>
<sequence length="200" mass="23073">MTPNKGSKIRFQFSEKANKSFFRGLRSLEPQCASKRIDLLLPKTIEKAYISIVKTQAQFIAQRDQIRCKLNTPSLYKEEVFSSESPKFSQKPLLTLSPPKKHLIHSIKTPRRSFTPKRIYHNKSPAMVSGLDSFIDSCVEIKEQSKNLSNKLPVIGKFLNKSFKRMSRAVTLMQDESANIVRYPFSMKSLENRRVKSLKF</sequence>
<comment type="caution">
    <text evidence="1">The sequence shown here is derived from an EMBL/GenBank/DDBJ whole genome shotgun (WGS) entry which is preliminary data.</text>
</comment>
<protein>
    <submittedName>
        <fullName evidence="1">Uncharacterized protein</fullName>
    </submittedName>
</protein>
<evidence type="ECO:0000313" key="2">
    <source>
        <dbReference type="Proteomes" id="UP000187209"/>
    </source>
</evidence>
<keyword evidence="2" id="KW-1185">Reference proteome</keyword>
<organism evidence="1 2">
    <name type="scientific">Stentor coeruleus</name>
    <dbReference type="NCBI Taxonomy" id="5963"/>
    <lineage>
        <taxon>Eukaryota</taxon>
        <taxon>Sar</taxon>
        <taxon>Alveolata</taxon>
        <taxon>Ciliophora</taxon>
        <taxon>Postciliodesmatophora</taxon>
        <taxon>Heterotrichea</taxon>
        <taxon>Heterotrichida</taxon>
        <taxon>Stentoridae</taxon>
        <taxon>Stentor</taxon>
    </lineage>
</organism>